<accession>A0ABY4PC36</accession>
<protein>
    <submittedName>
        <fullName evidence="4">Glycoside hydrolase family 73 protein</fullName>
    </submittedName>
</protein>
<reference evidence="4 5" key="1">
    <citation type="journal article" date="2022" name="Int. J. Syst. Evol. Microbiol.">
        <title>Apilactobacillus apisilvae sp. nov., Nicolia spurrieriana gen. nov. sp. nov., Bombilactobacillus folatiphilus sp. nov. and Bombilactobacillus thymidiniphilus sp. nov., four new lactic acid bacterial isolates from stingless bees Tetragonula carbonaria and Austroplebeia australis.</title>
        <authorList>
            <person name="Oliphant S.A."/>
            <person name="Watson-Haigh N.S."/>
            <person name="Sumby K.M."/>
            <person name="Gardner J."/>
            <person name="Groom S."/>
            <person name="Jiranek V."/>
        </authorList>
    </citation>
    <scope>NUCLEOTIDE SEQUENCE [LARGE SCALE GENOMIC DNA]</scope>
    <source>
        <strain evidence="4 5">SG4_A1</strain>
    </source>
</reference>
<dbReference type="Gene3D" id="4.10.80.30">
    <property type="entry name" value="DNA polymerase, domain 6"/>
    <property type="match status" value="1"/>
</dbReference>
<dbReference type="EMBL" id="CP093365">
    <property type="protein sequence ID" value="UQS83228.1"/>
    <property type="molecule type" value="Genomic_DNA"/>
</dbReference>
<evidence type="ECO:0000256" key="1">
    <source>
        <dbReference type="ARBA" id="ARBA00010266"/>
    </source>
</evidence>
<gene>
    <name evidence="4" type="ORF">MOO47_05480</name>
</gene>
<evidence type="ECO:0000313" key="5">
    <source>
        <dbReference type="Proteomes" id="UP000831947"/>
    </source>
</evidence>
<organism evidence="4 5">
    <name type="scientific">Bombilactobacillus thymidiniphilus</name>
    <dbReference type="NCBI Taxonomy" id="2923363"/>
    <lineage>
        <taxon>Bacteria</taxon>
        <taxon>Bacillati</taxon>
        <taxon>Bacillota</taxon>
        <taxon>Bacilli</taxon>
        <taxon>Lactobacillales</taxon>
        <taxon>Lactobacillaceae</taxon>
        <taxon>Bombilactobacillus</taxon>
    </lineage>
</organism>
<dbReference type="RefSeq" id="WP_249512454.1">
    <property type="nucleotide sequence ID" value="NZ_CP093365.1"/>
</dbReference>
<dbReference type="SMART" id="SM00047">
    <property type="entry name" value="LYZ2"/>
    <property type="match status" value="1"/>
</dbReference>
<comment type="similarity">
    <text evidence="1">Belongs to the glycosyl hydrolase 73 family.</text>
</comment>
<dbReference type="Proteomes" id="UP000831947">
    <property type="component" value="Chromosome"/>
</dbReference>
<dbReference type="PANTHER" id="PTHR33308:SF10">
    <property type="entry name" value="EXO-GLUCOSAMINIDASE LYTG"/>
    <property type="match status" value="1"/>
</dbReference>
<sequence>MAKRLRFKKFKKNPGRSLLTVGACTVVLVVLLTIVSLLRPTADHQTKSVTVTNQYNQKNEFIKQIAPAAMKYGNQYGVFPSITIAQAILESDWGKSQLAADYHNLFGVKSDGGDQYVSLQTKEYVNGDWQTVSAQFQIYNSFDASIADHDKLLAYGTSWNTHQYKHVLASSNYVEAAQNLQVDGYATDPDYTDKIISLIEKYNLYQYDTK</sequence>
<dbReference type="GO" id="GO:0016787">
    <property type="term" value="F:hydrolase activity"/>
    <property type="evidence" value="ECO:0007669"/>
    <property type="project" value="UniProtKB-KW"/>
</dbReference>
<dbReference type="PANTHER" id="PTHR33308">
    <property type="entry name" value="PEPTIDOGLYCAN HYDROLASE FLGJ"/>
    <property type="match status" value="1"/>
</dbReference>
<evidence type="ECO:0000256" key="2">
    <source>
        <dbReference type="ARBA" id="ARBA00022801"/>
    </source>
</evidence>
<feature type="domain" description="Mannosyl-glycoprotein endo-beta-N-acetylglucosamidase-like" evidence="3">
    <location>
        <begin position="50"/>
        <end position="208"/>
    </location>
</feature>
<dbReference type="Gene3D" id="1.10.530.10">
    <property type="match status" value="1"/>
</dbReference>
<dbReference type="InterPro" id="IPR002901">
    <property type="entry name" value="MGlyc_endo_b_GlcNAc-like_dom"/>
</dbReference>
<dbReference type="PRINTS" id="PR01002">
    <property type="entry name" value="FLGFLGJ"/>
</dbReference>
<keyword evidence="2 4" id="KW-0378">Hydrolase</keyword>
<evidence type="ECO:0000313" key="4">
    <source>
        <dbReference type="EMBL" id="UQS83228.1"/>
    </source>
</evidence>
<evidence type="ECO:0000259" key="3">
    <source>
        <dbReference type="SMART" id="SM00047"/>
    </source>
</evidence>
<dbReference type="InterPro" id="IPR051056">
    <property type="entry name" value="Glycosyl_Hydrolase_73"/>
</dbReference>
<proteinExistence type="inferred from homology"/>
<name>A0ABY4PC36_9LACO</name>
<keyword evidence="5" id="KW-1185">Reference proteome</keyword>
<dbReference type="Pfam" id="PF01832">
    <property type="entry name" value="Glucosaminidase"/>
    <property type="match status" value="1"/>
</dbReference>